<evidence type="ECO:0000256" key="7">
    <source>
        <dbReference type="SAM" id="Phobius"/>
    </source>
</evidence>
<keyword evidence="9" id="KW-0012">Acyltransferase</keyword>
<evidence type="ECO:0000313" key="10">
    <source>
        <dbReference type="Proteomes" id="UP000628669"/>
    </source>
</evidence>
<feature type="transmembrane region" description="Helical" evidence="7">
    <location>
        <begin position="221"/>
        <end position="238"/>
    </location>
</feature>
<keyword evidence="10" id="KW-1185">Reference proteome</keyword>
<protein>
    <submittedName>
        <fullName evidence="9">Acyltransferase family protein</fullName>
    </submittedName>
</protein>
<dbReference type="Pfam" id="PF01757">
    <property type="entry name" value="Acyl_transf_3"/>
    <property type="match status" value="1"/>
</dbReference>
<feature type="transmembrane region" description="Helical" evidence="7">
    <location>
        <begin position="7"/>
        <end position="25"/>
    </location>
</feature>
<keyword evidence="4 7" id="KW-0812">Transmembrane</keyword>
<dbReference type="PANTHER" id="PTHR40074">
    <property type="entry name" value="O-ACETYLTRANSFERASE WECH"/>
    <property type="match status" value="1"/>
</dbReference>
<feature type="transmembrane region" description="Helical" evidence="7">
    <location>
        <begin position="126"/>
        <end position="144"/>
    </location>
</feature>
<comment type="caution">
    <text evidence="9">The sequence shown here is derived from an EMBL/GenBank/DDBJ whole genome shotgun (WGS) entry which is preliminary data.</text>
</comment>
<feature type="transmembrane region" description="Helical" evidence="7">
    <location>
        <begin position="98"/>
        <end position="119"/>
    </location>
</feature>
<feature type="transmembrane region" description="Helical" evidence="7">
    <location>
        <begin position="68"/>
        <end position="86"/>
    </location>
</feature>
<dbReference type="Proteomes" id="UP000628669">
    <property type="component" value="Unassembled WGS sequence"/>
</dbReference>
<dbReference type="RefSeq" id="WP_200244871.1">
    <property type="nucleotide sequence ID" value="NZ_JAENHK010000007.1"/>
</dbReference>
<dbReference type="InterPro" id="IPR002656">
    <property type="entry name" value="Acyl_transf_3_dom"/>
</dbReference>
<keyword evidence="6 7" id="KW-0472">Membrane</keyword>
<sequence>MRNLSIDILKIILAFFVVFLHMHLLRDSYPVLSFVLVNGIFRMAVPTFLVITGYYFYYVDDKNKLKKWLIRIFILYLIWSIIYIPFWKEGDAWMNIIFGYHHLWYLIGTFFSGIILFFMRKISVNLLAGLAVLLFSLGYGIQTLGNLHYFEYETDSVINLFPSYRNFLLVCFPFLTIGYLINKLNLDRKYKFSLIDVVIAMGSVALESLFNYKMINSRENIDLLFSLLIACPVLFIYCKNLSVMVDTKLLASLSTAIYVIHPLIMKWVLDKYYPFEIPIFIIIVLISSFILVLANRKLKYLL</sequence>
<dbReference type="PANTHER" id="PTHR40074:SF2">
    <property type="entry name" value="O-ACETYLTRANSFERASE WECH"/>
    <property type="match status" value="1"/>
</dbReference>
<reference evidence="10" key="1">
    <citation type="submission" date="2021-01" db="EMBL/GenBank/DDBJ databases">
        <title>Genome public.</title>
        <authorList>
            <person name="Liu C."/>
            <person name="Sun Q."/>
        </authorList>
    </citation>
    <scope>NUCLEOTIDE SEQUENCE [LARGE SCALE GENOMIC DNA]</scope>
    <source>
        <strain evidence="10">YIM B02567</strain>
    </source>
</reference>
<feature type="transmembrane region" description="Helical" evidence="7">
    <location>
        <begin position="275"/>
        <end position="294"/>
    </location>
</feature>
<feature type="domain" description="Acyltransferase 3" evidence="8">
    <location>
        <begin position="4"/>
        <end position="292"/>
    </location>
</feature>
<dbReference type="GO" id="GO:0016746">
    <property type="term" value="F:acyltransferase activity"/>
    <property type="evidence" value="ECO:0007669"/>
    <property type="project" value="UniProtKB-KW"/>
</dbReference>
<keyword evidence="5 7" id="KW-1133">Transmembrane helix</keyword>
<evidence type="ECO:0000256" key="1">
    <source>
        <dbReference type="ARBA" id="ARBA00004651"/>
    </source>
</evidence>
<organism evidence="9 10">
    <name type="scientific">Chryseobacterium paridis</name>
    <dbReference type="NCBI Taxonomy" id="2800328"/>
    <lineage>
        <taxon>Bacteria</taxon>
        <taxon>Pseudomonadati</taxon>
        <taxon>Bacteroidota</taxon>
        <taxon>Flavobacteriia</taxon>
        <taxon>Flavobacteriales</taxon>
        <taxon>Weeksellaceae</taxon>
        <taxon>Chryseobacterium group</taxon>
        <taxon>Chryseobacterium</taxon>
    </lineage>
</organism>
<comment type="similarity">
    <text evidence="2">Belongs to the acyltransferase 3 family.</text>
</comment>
<comment type="subcellular location">
    <subcellularLocation>
        <location evidence="1">Cell membrane</location>
        <topology evidence="1">Multi-pass membrane protein</topology>
    </subcellularLocation>
</comment>
<evidence type="ECO:0000256" key="3">
    <source>
        <dbReference type="ARBA" id="ARBA00022475"/>
    </source>
</evidence>
<evidence type="ECO:0000256" key="5">
    <source>
        <dbReference type="ARBA" id="ARBA00022989"/>
    </source>
</evidence>
<evidence type="ECO:0000256" key="6">
    <source>
        <dbReference type="ARBA" id="ARBA00023136"/>
    </source>
</evidence>
<keyword evidence="3" id="KW-1003">Cell membrane</keyword>
<feature type="transmembrane region" description="Helical" evidence="7">
    <location>
        <begin position="31"/>
        <end position="56"/>
    </location>
</feature>
<gene>
    <name evidence="9" type="ORF">JHL15_08075</name>
</gene>
<keyword evidence="9" id="KW-0808">Transferase</keyword>
<evidence type="ECO:0000256" key="4">
    <source>
        <dbReference type="ARBA" id="ARBA00022692"/>
    </source>
</evidence>
<evidence type="ECO:0000256" key="2">
    <source>
        <dbReference type="ARBA" id="ARBA00007400"/>
    </source>
</evidence>
<accession>A0ABS1FTG3</accession>
<name>A0ABS1FTG3_9FLAO</name>
<proteinExistence type="inferred from homology"/>
<dbReference type="EMBL" id="JAENHK010000007">
    <property type="protein sequence ID" value="MBK1895700.1"/>
    <property type="molecule type" value="Genomic_DNA"/>
</dbReference>
<evidence type="ECO:0000313" key="9">
    <source>
        <dbReference type="EMBL" id="MBK1895700.1"/>
    </source>
</evidence>
<evidence type="ECO:0000259" key="8">
    <source>
        <dbReference type="Pfam" id="PF01757"/>
    </source>
</evidence>
<feature type="transmembrane region" description="Helical" evidence="7">
    <location>
        <begin position="164"/>
        <end position="182"/>
    </location>
</feature>